<dbReference type="STRING" id="758803.SAMN05421803_102167"/>
<dbReference type="Proteomes" id="UP000184452">
    <property type="component" value="Unassembled WGS sequence"/>
</dbReference>
<gene>
    <name evidence="2" type="ORF">SAMN05421803_102167</name>
</gene>
<accession>A0A1M6E602</accession>
<feature type="transmembrane region" description="Helical" evidence="1">
    <location>
        <begin position="101"/>
        <end position="120"/>
    </location>
</feature>
<feature type="transmembrane region" description="Helical" evidence="1">
    <location>
        <begin position="227"/>
        <end position="244"/>
    </location>
</feature>
<feature type="transmembrane region" description="Helical" evidence="1">
    <location>
        <begin position="177"/>
        <end position="206"/>
    </location>
</feature>
<dbReference type="AlphaFoldDB" id="A0A1M6E602"/>
<reference evidence="2 3" key="1">
    <citation type="submission" date="2016-11" db="EMBL/GenBank/DDBJ databases">
        <authorList>
            <person name="Jaros S."/>
            <person name="Januszkiewicz K."/>
            <person name="Wedrychowicz H."/>
        </authorList>
    </citation>
    <scope>NUCLEOTIDE SEQUENCE [LARGE SCALE GENOMIC DNA]</scope>
    <source>
        <strain evidence="2 3">CGMCC 4.5723</strain>
    </source>
</reference>
<dbReference type="PANTHER" id="PTHR35531">
    <property type="entry name" value="INNER MEMBRANE PROTEIN YBCI-RELATED"/>
    <property type="match status" value="1"/>
</dbReference>
<name>A0A1M6E602_9ACTN</name>
<evidence type="ECO:0000313" key="2">
    <source>
        <dbReference type="EMBL" id="SHI80927.1"/>
    </source>
</evidence>
<sequence length="254" mass="27161">MAPPWHCSAYSATVPAMMGHSHALSGVVGWMAVVPLVQGTQFLGLDFNLGPSEIIAGSLVCAGAALLPDVDHKSATVTKTYGKVTEMLSDMLSFLFGGHRMGTHSFFFAVLMGVLVQLLALWSELAVQIFVFLLIGIALQGLGFGLDKNRTASGIINALATAAITLALYSAGTNYTWLGLAVAFGVVLHFFGDMVTKMGVPIFWPFWKKRIGQNKGFKTDGPVEQKVVTPLLTVGIIVGSIYLFDWPALLPDGR</sequence>
<dbReference type="Pfam" id="PF04307">
    <property type="entry name" value="YdjM"/>
    <property type="match status" value="2"/>
</dbReference>
<proteinExistence type="predicted"/>
<organism evidence="2 3">
    <name type="scientific">Nocardiopsis flavescens</name>
    <dbReference type="NCBI Taxonomy" id="758803"/>
    <lineage>
        <taxon>Bacteria</taxon>
        <taxon>Bacillati</taxon>
        <taxon>Actinomycetota</taxon>
        <taxon>Actinomycetes</taxon>
        <taxon>Streptosporangiales</taxon>
        <taxon>Nocardiopsidaceae</taxon>
        <taxon>Nocardiopsis</taxon>
    </lineage>
</organism>
<evidence type="ECO:0000256" key="1">
    <source>
        <dbReference type="SAM" id="Phobius"/>
    </source>
</evidence>
<keyword evidence="3" id="KW-1185">Reference proteome</keyword>
<evidence type="ECO:0000313" key="3">
    <source>
        <dbReference type="Proteomes" id="UP000184452"/>
    </source>
</evidence>
<keyword evidence="1" id="KW-0472">Membrane</keyword>
<dbReference type="EMBL" id="FQZK01000002">
    <property type="protein sequence ID" value="SHI80927.1"/>
    <property type="molecule type" value="Genomic_DNA"/>
</dbReference>
<dbReference type="InterPro" id="IPR007404">
    <property type="entry name" value="YdjM-like"/>
</dbReference>
<dbReference type="GO" id="GO:0016787">
    <property type="term" value="F:hydrolase activity"/>
    <property type="evidence" value="ECO:0007669"/>
    <property type="project" value="UniProtKB-KW"/>
</dbReference>
<keyword evidence="1" id="KW-1133">Transmembrane helix</keyword>
<feature type="transmembrane region" description="Helical" evidence="1">
    <location>
        <begin position="126"/>
        <end position="146"/>
    </location>
</feature>
<keyword evidence="1" id="KW-0812">Transmembrane</keyword>
<keyword evidence="2" id="KW-0378">Hydrolase</keyword>
<protein>
    <submittedName>
        <fullName evidence="2">LexA-binding, inner membrane-associated putative hydrolase</fullName>
    </submittedName>
</protein>
<feature type="transmembrane region" description="Helical" evidence="1">
    <location>
        <begin position="153"/>
        <end position="171"/>
    </location>
</feature>
<dbReference type="PANTHER" id="PTHR35531:SF1">
    <property type="entry name" value="INNER MEMBRANE PROTEIN YBCI-RELATED"/>
    <property type="match status" value="1"/>
</dbReference>